<dbReference type="InterPro" id="IPR013083">
    <property type="entry name" value="Znf_RING/FYVE/PHD"/>
</dbReference>
<dbReference type="Gene3D" id="3.30.40.10">
    <property type="entry name" value="Zinc/RING finger domain, C3HC4 (zinc finger)"/>
    <property type="match status" value="1"/>
</dbReference>
<dbReference type="PANTHER" id="PTHR46913:SF1">
    <property type="entry name" value="RING-H2 FINGER PROTEIN ATL16"/>
    <property type="match status" value="1"/>
</dbReference>
<keyword evidence="10" id="KW-0862">Zinc</keyword>
<evidence type="ECO:0000256" key="8">
    <source>
        <dbReference type="ARBA" id="ARBA00022771"/>
    </source>
</evidence>
<dbReference type="CDD" id="cd16461">
    <property type="entry name" value="RING-H2_EL5-like"/>
    <property type="match status" value="1"/>
</dbReference>
<dbReference type="PANTHER" id="PTHR46913">
    <property type="entry name" value="RING-H2 FINGER PROTEIN ATL16"/>
    <property type="match status" value="1"/>
</dbReference>
<dbReference type="EC" id="2.3.2.27" evidence="4"/>
<feature type="domain" description="RING-type" evidence="17">
    <location>
        <begin position="92"/>
        <end position="134"/>
    </location>
</feature>
<protein>
    <recommendedName>
        <fullName evidence="4">RING-type E3 ubiquitin transferase</fullName>
        <ecNumber evidence="4">2.3.2.27</ecNumber>
    </recommendedName>
</protein>
<keyword evidence="9" id="KW-0833">Ubl conjugation pathway</keyword>
<comment type="pathway">
    <text evidence="3">Protein modification; protein ubiquitination.</text>
</comment>
<evidence type="ECO:0000256" key="1">
    <source>
        <dbReference type="ARBA" id="ARBA00000900"/>
    </source>
</evidence>
<feature type="transmembrane region" description="Helical" evidence="15">
    <location>
        <begin position="42"/>
        <end position="64"/>
    </location>
</feature>
<comment type="similarity">
    <text evidence="13">Belongs to the RING-type zinc finger family. ATL subfamily.</text>
</comment>
<evidence type="ECO:0000313" key="19">
    <source>
        <dbReference type="Proteomes" id="UP000836841"/>
    </source>
</evidence>
<evidence type="ECO:0000256" key="16">
    <source>
        <dbReference type="SAM" id="SignalP"/>
    </source>
</evidence>
<dbReference type="InterPro" id="IPR001841">
    <property type="entry name" value="Znf_RING"/>
</dbReference>
<evidence type="ECO:0000256" key="4">
    <source>
        <dbReference type="ARBA" id="ARBA00012483"/>
    </source>
</evidence>
<accession>A0AAU9SQC2</accession>
<dbReference type="AlphaFoldDB" id="A0AAU9SQC2"/>
<dbReference type="InterPro" id="IPR044600">
    <property type="entry name" value="ATL1/ATL16-like"/>
</dbReference>
<dbReference type="Pfam" id="PF13639">
    <property type="entry name" value="zf-RING_2"/>
    <property type="match status" value="1"/>
</dbReference>
<dbReference type="SUPFAM" id="SSF57850">
    <property type="entry name" value="RING/U-box"/>
    <property type="match status" value="1"/>
</dbReference>
<evidence type="ECO:0000256" key="14">
    <source>
        <dbReference type="PROSITE-ProRule" id="PRU00175"/>
    </source>
</evidence>
<name>A0AAU9SQC2_THLAR</name>
<evidence type="ECO:0000256" key="6">
    <source>
        <dbReference type="ARBA" id="ARBA00022692"/>
    </source>
</evidence>
<dbReference type="SMART" id="SM00184">
    <property type="entry name" value="RING"/>
    <property type="match status" value="1"/>
</dbReference>
<keyword evidence="6 15" id="KW-0812">Transmembrane</keyword>
<reference evidence="18 19" key="1">
    <citation type="submission" date="2022-03" db="EMBL/GenBank/DDBJ databases">
        <authorList>
            <person name="Nunn A."/>
            <person name="Chopra R."/>
            <person name="Nunn A."/>
            <person name="Contreras Garrido A."/>
        </authorList>
    </citation>
    <scope>NUCLEOTIDE SEQUENCE [LARGE SCALE GENOMIC DNA]</scope>
</reference>
<evidence type="ECO:0000256" key="5">
    <source>
        <dbReference type="ARBA" id="ARBA00022679"/>
    </source>
</evidence>
<evidence type="ECO:0000256" key="15">
    <source>
        <dbReference type="SAM" id="Phobius"/>
    </source>
</evidence>
<evidence type="ECO:0000256" key="11">
    <source>
        <dbReference type="ARBA" id="ARBA00022989"/>
    </source>
</evidence>
<feature type="signal peptide" evidence="16">
    <location>
        <begin position="1"/>
        <end position="26"/>
    </location>
</feature>
<keyword evidence="7" id="KW-0479">Metal-binding</keyword>
<evidence type="ECO:0000256" key="10">
    <source>
        <dbReference type="ARBA" id="ARBA00022833"/>
    </source>
</evidence>
<sequence length="292" mass="32796">MTICQRIVICVVLPLFLFQFLPYVTSQQESVSANRDKKNKLLAKSVVGIMLLVFLLSIIGGYLFRTSHGAEIEAGGREGVKGLKIGKGGVECAICLNEFEDEEPLRWMPPCSHTFHASCIDVWLSSRSTCPVCRADLSFKPGDISDLETGNGQTCVLESQDDISLMSNSVTWNNNANYITPRSRSTGLLSKLRMAEIFVPRSRSTGHSLVRFGENLDRFTLQLPEEVSFNLIRRSHMALPKARSSREGRQRWEREKWFLSGTTNASSGSLFLFSNCFCSVYTWQGRPRDFTS</sequence>
<dbReference type="GO" id="GO:0016020">
    <property type="term" value="C:membrane"/>
    <property type="evidence" value="ECO:0007669"/>
    <property type="project" value="UniProtKB-SubCell"/>
</dbReference>
<evidence type="ECO:0000256" key="7">
    <source>
        <dbReference type="ARBA" id="ARBA00022723"/>
    </source>
</evidence>
<dbReference type="FunFam" id="3.30.40.10:FF:000187">
    <property type="entry name" value="E3 ubiquitin-protein ligase ATL6"/>
    <property type="match status" value="1"/>
</dbReference>
<gene>
    <name evidence="18" type="ORF">TAV2_LOCUS21269</name>
</gene>
<evidence type="ECO:0000313" key="18">
    <source>
        <dbReference type="EMBL" id="CAH2070824.1"/>
    </source>
</evidence>
<feature type="chain" id="PRO_5043852116" description="RING-type E3 ubiquitin transferase" evidence="16">
    <location>
        <begin position="27"/>
        <end position="292"/>
    </location>
</feature>
<evidence type="ECO:0000256" key="13">
    <source>
        <dbReference type="ARBA" id="ARBA00024209"/>
    </source>
</evidence>
<evidence type="ECO:0000259" key="17">
    <source>
        <dbReference type="PROSITE" id="PS50089"/>
    </source>
</evidence>
<comment type="subcellular location">
    <subcellularLocation>
        <location evidence="2">Membrane</location>
        <topology evidence="2">Single-pass membrane protein</topology>
    </subcellularLocation>
</comment>
<comment type="catalytic activity">
    <reaction evidence="1">
        <text>S-ubiquitinyl-[E2 ubiquitin-conjugating enzyme]-L-cysteine + [acceptor protein]-L-lysine = [E2 ubiquitin-conjugating enzyme]-L-cysteine + N(6)-ubiquitinyl-[acceptor protein]-L-lysine.</text>
        <dbReference type="EC" id="2.3.2.27"/>
    </reaction>
</comment>
<evidence type="ECO:0000256" key="2">
    <source>
        <dbReference type="ARBA" id="ARBA00004167"/>
    </source>
</evidence>
<keyword evidence="5" id="KW-0808">Transferase</keyword>
<organism evidence="18 19">
    <name type="scientific">Thlaspi arvense</name>
    <name type="common">Field penny-cress</name>
    <dbReference type="NCBI Taxonomy" id="13288"/>
    <lineage>
        <taxon>Eukaryota</taxon>
        <taxon>Viridiplantae</taxon>
        <taxon>Streptophyta</taxon>
        <taxon>Embryophyta</taxon>
        <taxon>Tracheophyta</taxon>
        <taxon>Spermatophyta</taxon>
        <taxon>Magnoliopsida</taxon>
        <taxon>eudicotyledons</taxon>
        <taxon>Gunneridae</taxon>
        <taxon>Pentapetalae</taxon>
        <taxon>rosids</taxon>
        <taxon>malvids</taxon>
        <taxon>Brassicales</taxon>
        <taxon>Brassicaceae</taxon>
        <taxon>Thlaspideae</taxon>
        <taxon>Thlaspi</taxon>
    </lineage>
</organism>
<keyword evidence="12 15" id="KW-0472">Membrane</keyword>
<keyword evidence="16" id="KW-0732">Signal</keyword>
<evidence type="ECO:0000256" key="12">
    <source>
        <dbReference type="ARBA" id="ARBA00023136"/>
    </source>
</evidence>
<keyword evidence="8 14" id="KW-0863">Zinc-finger</keyword>
<evidence type="ECO:0000256" key="3">
    <source>
        <dbReference type="ARBA" id="ARBA00004906"/>
    </source>
</evidence>
<evidence type="ECO:0000256" key="9">
    <source>
        <dbReference type="ARBA" id="ARBA00022786"/>
    </source>
</evidence>
<keyword evidence="19" id="KW-1185">Reference proteome</keyword>
<dbReference type="GO" id="GO:0061630">
    <property type="term" value="F:ubiquitin protein ligase activity"/>
    <property type="evidence" value="ECO:0007669"/>
    <property type="project" value="UniProtKB-EC"/>
</dbReference>
<keyword evidence="11 15" id="KW-1133">Transmembrane helix</keyword>
<dbReference type="EMBL" id="OU466862">
    <property type="protein sequence ID" value="CAH2070824.1"/>
    <property type="molecule type" value="Genomic_DNA"/>
</dbReference>
<dbReference type="GO" id="GO:0008270">
    <property type="term" value="F:zinc ion binding"/>
    <property type="evidence" value="ECO:0007669"/>
    <property type="project" value="UniProtKB-KW"/>
</dbReference>
<dbReference type="PROSITE" id="PS50089">
    <property type="entry name" value="ZF_RING_2"/>
    <property type="match status" value="1"/>
</dbReference>
<dbReference type="Proteomes" id="UP000836841">
    <property type="component" value="Chromosome 6"/>
</dbReference>
<proteinExistence type="inferred from homology"/>
<dbReference type="GO" id="GO:0016567">
    <property type="term" value="P:protein ubiquitination"/>
    <property type="evidence" value="ECO:0007669"/>
    <property type="project" value="InterPro"/>
</dbReference>